<dbReference type="SUPFAM" id="SSF55729">
    <property type="entry name" value="Acyl-CoA N-acyltransferases (Nat)"/>
    <property type="match status" value="1"/>
</dbReference>
<name>A0A7W5B1X5_9BACL</name>
<organism evidence="1 2">
    <name type="scientific">Paenibacillus phyllosphaerae</name>
    <dbReference type="NCBI Taxonomy" id="274593"/>
    <lineage>
        <taxon>Bacteria</taxon>
        <taxon>Bacillati</taxon>
        <taxon>Bacillota</taxon>
        <taxon>Bacilli</taxon>
        <taxon>Bacillales</taxon>
        <taxon>Paenibacillaceae</taxon>
        <taxon>Paenibacillus</taxon>
    </lineage>
</organism>
<dbReference type="AlphaFoldDB" id="A0A7W5B1X5"/>
<reference evidence="1 2" key="1">
    <citation type="submission" date="2020-08" db="EMBL/GenBank/DDBJ databases">
        <title>Genomic Encyclopedia of Type Strains, Phase III (KMG-III): the genomes of soil and plant-associated and newly described type strains.</title>
        <authorList>
            <person name="Whitman W."/>
        </authorList>
    </citation>
    <scope>NUCLEOTIDE SEQUENCE [LARGE SCALE GENOMIC DNA]</scope>
    <source>
        <strain evidence="1 2">CECT 5862</strain>
    </source>
</reference>
<accession>A0A7W5B1X5</accession>
<dbReference type="RefSeq" id="WP_183602743.1">
    <property type="nucleotide sequence ID" value="NZ_JACHXK010000013.1"/>
</dbReference>
<gene>
    <name evidence="1" type="ORF">FHS18_004730</name>
</gene>
<sequence>MSSVIFLSMASDSASSRLANYGKLVANAPDGLSFYIRPSGHFPQIEDVVLSVHAGSERAIRLYEQFGFRYSG</sequence>
<dbReference type="GO" id="GO:0005840">
    <property type="term" value="C:ribosome"/>
    <property type="evidence" value="ECO:0007669"/>
    <property type="project" value="UniProtKB-KW"/>
</dbReference>
<keyword evidence="2" id="KW-1185">Reference proteome</keyword>
<protein>
    <submittedName>
        <fullName evidence="1">Ribosomal protein S18 acetylase RimI-like enzyme</fullName>
    </submittedName>
</protein>
<dbReference type="InterPro" id="IPR016181">
    <property type="entry name" value="Acyl_CoA_acyltransferase"/>
</dbReference>
<dbReference type="Gene3D" id="3.40.630.30">
    <property type="match status" value="1"/>
</dbReference>
<comment type="caution">
    <text evidence="1">The sequence shown here is derived from an EMBL/GenBank/DDBJ whole genome shotgun (WGS) entry which is preliminary data.</text>
</comment>
<dbReference type="EMBL" id="JACHXK010000013">
    <property type="protein sequence ID" value="MBB3112629.1"/>
    <property type="molecule type" value="Genomic_DNA"/>
</dbReference>
<keyword evidence="1" id="KW-0689">Ribosomal protein</keyword>
<proteinExistence type="predicted"/>
<evidence type="ECO:0000313" key="2">
    <source>
        <dbReference type="Proteomes" id="UP000570361"/>
    </source>
</evidence>
<evidence type="ECO:0000313" key="1">
    <source>
        <dbReference type="EMBL" id="MBB3112629.1"/>
    </source>
</evidence>
<keyword evidence="1" id="KW-0687">Ribonucleoprotein</keyword>
<dbReference type="Proteomes" id="UP000570361">
    <property type="component" value="Unassembled WGS sequence"/>
</dbReference>